<dbReference type="EMBL" id="CAJOBI010114890">
    <property type="protein sequence ID" value="CAF4650336.1"/>
    <property type="molecule type" value="Genomic_DNA"/>
</dbReference>
<sequence>IKLDSNNVLSTPQNGSNVQGKKSNNDEKPKLTLEERVSRGEVQKGPTIPLRQVHPQQGSGSTTRIRQIYPQLNEAQQEEQ</sequence>
<protein>
    <submittedName>
        <fullName evidence="3">Uncharacterized protein</fullName>
    </submittedName>
</protein>
<dbReference type="EMBL" id="CAJOBH010138553">
    <property type="protein sequence ID" value="CAF4793754.1"/>
    <property type="molecule type" value="Genomic_DNA"/>
</dbReference>
<feature type="non-terminal residue" evidence="3">
    <location>
        <position position="80"/>
    </location>
</feature>
<proteinExistence type="predicted"/>
<comment type="caution">
    <text evidence="3">The sequence shown here is derived from an EMBL/GenBank/DDBJ whole genome shotgun (WGS) entry which is preliminary data.</text>
</comment>
<dbReference type="EMBL" id="CAJOBI010156644">
    <property type="protein sequence ID" value="CAF4833898.1"/>
    <property type="molecule type" value="Genomic_DNA"/>
</dbReference>
<feature type="compositionally biased region" description="Basic and acidic residues" evidence="1">
    <location>
        <begin position="23"/>
        <end position="42"/>
    </location>
</feature>
<name>A0A8S3ABD7_9BILA</name>
<gene>
    <name evidence="4" type="ORF">BYL167_LOCUS47836</name>
    <name evidence="3" type="ORF">GIL414_LOCUS43348</name>
    <name evidence="2" type="ORF">SMN809_LOCUS41074</name>
    <name evidence="5" type="ORF">SMN809_LOCUS48621</name>
</gene>
<accession>A0A8S3ABD7</accession>
<evidence type="ECO:0000256" key="1">
    <source>
        <dbReference type="SAM" id="MobiDB-lite"/>
    </source>
</evidence>
<reference evidence="3" key="1">
    <citation type="submission" date="2021-02" db="EMBL/GenBank/DDBJ databases">
        <authorList>
            <person name="Nowell W R."/>
        </authorList>
    </citation>
    <scope>NUCLEOTIDE SEQUENCE</scope>
</reference>
<dbReference type="Proteomes" id="UP000681967">
    <property type="component" value="Unassembled WGS sequence"/>
</dbReference>
<dbReference type="EMBL" id="CAJOBJ010127902">
    <property type="protein sequence ID" value="CAF4708296.1"/>
    <property type="molecule type" value="Genomic_DNA"/>
</dbReference>
<dbReference type="AlphaFoldDB" id="A0A8S3ABD7"/>
<evidence type="ECO:0000313" key="3">
    <source>
        <dbReference type="EMBL" id="CAF4708296.1"/>
    </source>
</evidence>
<feature type="compositionally biased region" description="Polar residues" evidence="1">
    <location>
        <begin position="54"/>
        <end position="65"/>
    </location>
</feature>
<feature type="compositionally biased region" description="Polar residues" evidence="1">
    <location>
        <begin position="1"/>
        <end position="22"/>
    </location>
</feature>
<dbReference type="Proteomes" id="UP000681720">
    <property type="component" value="Unassembled WGS sequence"/>
</dbReference>
<feature type="non-terminal residue" evidence="3">
    <location>
        <position position="1"/>
    </location>
</feature>
<evidence type="ECO:0000313" key="4">
    <source>
        <dbReference type="EMBL" id="CAF4793754.1"/>
    </source>
</evidence>
<evidence type="ECO:0000313" key="6">
    <source>
        <dbReference type="Proteomes" id="UP000681720"/>
    </source>
</evidence>
<organism evidence="3 6">
    <name type="scientific">Rotaria magnacalcarata</name>
    <dbReference type="NCBI Taxonomy" id="392030"/>
    <lineage>
        <taxon>Eukaryota</taxon>
        <taxon>Metazoa</taxon>
        <taxon>Spiralia</taxon>
        <taxon>Gnathifera</taxon>
        <taxon>Rotifera</taxon>
        <taxon>Eurotatoria</taxon>
        <taxon>Bdelloidea</taxon>
        <taxon>Philodinida</taxon>
        <taxon>Philodinidae</taxon>
        <taxon>Rotaria</taxon>
    </lineage>
</organism>
<dbReference type="Proteomes" id="UP000676336">
    <property type="component" value="Unassembled WGS sequence"/>
</dbReference>
<evidence type="ECO:0000313" key="5">
    <source>
        <dbReference type="EMBL" id="CAF4833898.1"/>
    </source>
</evidence>
<feature type="region of interest" description="Disordered" evidence="1">
    <location>
        <begin position="1"/>
        <end position="80"/>
    </location>
</feature>
<evidence type="ECO:0000313" key="2">
    <source>
        <dbReference type="EMBL" id="CAF4650336.1"/>
    </source>
</evidence>